<name>T0PI49_SAPDV</name>
<dbReference type="RefSeq" id="XP_008621538.1">
    <property type="nucleotide sequence ID" value="XM_008623316.1"/>
</dbReference>
<reference evidence="1 2" key="1">
    <citation type="submission" date="2012-04" db="EMBL/GenBank/DDBJ databases">
        <title>The Genome Sequence of Saprolegnia declina VS20.</title>
        <authorList>
            <consortium name="The Broad Institute Genome Sequencing Platform"/>
            <person name="Russ C."/>
            <person name="Nusbaum C."/>
            <person name="Tyler B."/>
            <person name="van West P."/>
            <person name="Dieguez-Uribeondo J."/>
            <person name="de Bruijn I."/>
            <person name="Tripathy S."/>
            <person name="Jiang R."/>
            <person name="Young S.K."/>
            <person name="Zeng Q."/>
            <person name="Gargeya S."/>
            <person name="Fitzgerald M."/>
            <person name="Haas B."/>
            <person name="Abouelleil A."/>
            <person name="Alvarado L."/>
            <person name="Arachchi H.M."/>
            <person name="Berlin A."/>
            <person name="Chapman S.B."/>
            <person name="Goldberg J."/>
            <person name="Griggs A."/>
            <person name="Gujja S."/>
            <person name="Hansen M."/>
            <person name="Howarth C."/>
            <person name="Imamovic A."/>
            <person name="Larimer J."/>
            <person name="McCowen C."/>
            <person name="Montmayeur A."/>
            <person name="Murphy C."/>
            <person name="Neiman D."/>
            <person name="Pearson M."/>
            <person name="Priest M."/>
            <person name="Roberts A."/>
            <person name="Saif S."/>
            <person name="Shea T."/>
            <person name="Sisk P."/>
            <person name="Sykes S."/>
            <person name="Wortman J."/>
            <person name="Nusbaum C."/>
            <person name="Birren B."/>
        </authorList>
    </citation>
    <scope>NUCLEOTIDE SEQUENCE [LARGE SCALE GENOMIC DNA]</scope>
    <source>
        <strain evidence="1 2">VS20</strain>
    </source>
</reference>
<evidence type="ECO:0000313" key="1">
    <source>
        <dbReference type="EMBL" id="EQC25034.1"/>
    </source>
</evidence>
<protein>
    <submittedName>
        <fullName evidence="1">Uncharacterized protein</fullName>
    </submittedName>
</protein>
<proteinExistence type="predicted"/>
<dbReference type="GeneID" id="19957808"/>
<dbReference type="EMBL" id="JH767325">
    <property type="protein sequence ID" value="EQC25034.1"/>
    <property type="molecule type" value="Genomic_DNA"/>
</dbReference>
<dbReference type="InParanoid" id="T0PI49"/>
<sequence length="157" mass="17417">MTQHADAEYEAALAAEDAGERLKLLARDITRTVGRYAIACTYTADTSSGLHFGRLQPNSAALVRLFLSTGQFDVALARVDCQPGSLVVTALKMHPRPATPKVIRQRVRYSSFARWSGDVRRGAVVILVWPKMLRLRFLGFEEGSFVVSLRHRSCPIS</sequence>
<keyword evidence="2" id="KW-1185">Reference proteome</keyword>
<evidence type="ECO:0000313" key="2">
    <source>
        <dbReference type="Proteomes" id="UP000030762"/>
    </source>
</evidence>
<dbReference type="VEuPathDB" id="FungiDB:SDRG_17081"/>
<dbReference type="AlphaFoldDB" id="T0PI49"/>
<gene>
    <name evidence="1" type="ORF">SDRG_17081</name>
</gene>
<dbReference type="Proteomes" id="UP000030762">
    <property type="component" value="Unassembled WGS sequence"/>
</dbReference>
<organism evidence="1 2">
    <name type="scientific">Saprolegnia diclina (strain VS20)</name>
    <dbReference type="NCBI Taxonomy" id="1156394"/>
    <lineage>
        <taxon>Eukaryota</taxon>
        <taxon>Sar</taxon>
        <taxon>Stramenopiles</taxon>
        <taxon>Oomycota</taxon>
        <taxon>Saprolegniomycetes</taxon>
        <taxon>Saprolegniales</taxon>
        <taxon>Saprolegniaceae</taxon>
        <taxon>Saprolegnia</taxon>
    </lineage>
</organism>
<accession>T0PI49</accession>